<keyword evidence="10 14" id="KW-0479">Metal-binding</keyword>
<dbReference type="InterPro" id="IPR022898">
    <property type="entry name" value="RNase_HII"/>
</dbReference>
<dbReference type="Pfam" id="PF01351">
    <property type="entry name" value="RNase_HII"/>
    <property type="match status" value="1"/>
</dbReference>
<organism evidence="18 19">
    <name type="scientific">Deinococcus peraridilitoris (strain DSM 19664 / LMG 22246 / CIP 109416 / KR-200)</name>
    <dbReference type="NCBI Taxonomy" id="937777"/>
    <lineage>
        <taxon>Bacteria</taxon>
        <taxon>Thermotogati</taxon>
        <taxon>Deinococcota</taxon>
        <taxon>Deinococci</taxon>
        <taxon>Deinococcales</taxon>
        <taxon>Deinococcaceae</taxon>
        <taxon>Deinococcus</taxon>
    </lineage>
</organism>
<comment type="catalytic activity">
    <reaction evidence="1 14 15 16">
        <text>Endonucleolytic cleavage to 5'-phosphomonoester.</text>
        <dbReference type="EC" id="3.1.26.4"/>
    </reaction>
</comment>
<evidence type="ECO:0000256" key="4">
    <source>
        <dbReference type="ARBA" id="ARBA00004496"/>
    </source>
</evidence>
<evidence type="ECO:0000256" key="11">
    <source>
        <dbReference type="ARBA" id="ARBA00022759"/>
    </source>
</evidence>
<dbReference type="PANTHER" id="PTHR10954:SF18">
    <property type="entry name" value="RIBONUCLEASE HII"/>
    <property type="match status" value="1"/>
</dbReference>
<comment type="similarity">
    <text evidence="5 14 16">Belongs to the RNase HII family.</text>
</comment>
<dbReference type="GO" id="GO:0003723">
    <property type="term" value="F:RNA binding"/>
    <property type="evidence" value="ECO:0007669"/>
    <property type="project" value="UniProtKB-UniRule"/>
</dbReference>
<name>K9ZW75_DEIPD</name>
<keyword evidence="13 14" id="KW-0464">Manganese</keyword>
<dbReference type="PANTHER" id="PTHR10954">
    <property type="entry name" value="RIBONUCLEASE H2 SUBUNIT A"/>
    <property type="match status" value="1"/>
</dbReference>
<dbReference type="EC" id="3.1.26.4" evidence="6 14"/>
<evidence type="ECO:0000256" key="15">
    <source>
        <dbReference type="PROSITE-ProRule" id="PRU01319"/>
    </source>
</evidence>
<dbReference type="InterPro" id="IPR024567">
    <property type="entry name" value="RNase_HII/HIII_dom"/>
</dbReference>
<dbReference type="AlphaFoldDB" id="K9ZW75"/>
<comment type="subcellular location">
    <subcellularLocation>
        <location evidence="4 14">Cytoplasm</location>
    </subcellularLocation>
</comment>
<feature type="domain" description="RNase H type-2" evidence="17">
    <location>
        <begin position="25"/>
        <end position="213"/>
    </location>
</feature>
<keyword evidence="19" id="KW-1185">Reference proteome</keyword>
<dbReference type="HOGENOM" id="CLU_036532_3_0_0"/>
<keyword evidence="9 14" id="KW-0540">Nuclease</keyword>
<dbReference type="GO" id="GO:0043137">
    <property type="term" value="P:DNA replication, removal of RNA primer"/>
    <property type="evidence" value="ECO:0007669"/>
    <property type="project" value="TreeGrafter"/>
</dbReference>
<dbReference type="PATRIC" id="fig|937777.3.peg.227"/>
<dbReference type="HAMAP" id="MF_00052_B">
    <property type="entry name" value="RNase_HII_B"/>
    <property type="match status" value="1"/>
</dbReference>
<evidence type="ECO:0000256" key="7">
    <source>
        <dbReference type="ARBA" id="ARBA00019179"/>
    </source>
</evidence>
<evidence type="ECO:0000259" key="17">
    <source>
        <dbReference type="PROSITE" id="PS51975"/>
    </source>
</evidence>
<evidence type="ECO:0000256" key="3">
    <source>
        <dbReference type="ARBA" id="ARBA00004065"/>
    </source>
</evidence>
<evidence type="ECO:0000256" key="12">
    <source>
        <dbReference type="ARBA" id="ARBA00022801"/>
    </source>
</evidence>
<dbReference type="NCBIfam" id="NF010538">
    <property type="entry name" value="PRK13926.1"/>
    <property type="match status" value="1"/>
</dbReference>
<evidence type="ECO:0000256" key="2">
    <source>
        <dbReference type="ARBA" id="ARBA00001946"/>
    </source>
</evidence>
<feature type="binding site" evidence="14 15">
    <location>
        <position position="123"/>
    </location>
    <ligand>
        <name>a divalent metal cation</name>
        <dbReference type="ChEBI" id="CHEBI:60240"/>
    </ligand>
</feature>
<keyword evidence="12 14" id="KW-0378">Hydrolase</keyword>
<dbReference type="GO" id="GO:0030145">
    <property type="term" value="F:manganese ion binding"/>
    <property type="evidence" value="ECO:0007669"/>
    <property type="project" value="UniProtKB-UniRule"/>
</dbReference>
<dbReference type="GO" id="GO:0005737">
    <property type="term" value="C:cytoplasm"/>
    <property type="evidence" value="ECO:0007669"/>
    <property type="project" value="UniProtKB-SubCell"/>
</dbReference>
<dbReference type="GO" id="GO:0004523">
    <property type="term" value="F:RNA-DNA hybrid ribonuclease activity"/>
    <property type="evidence" value="ECO:0007669"/>
    <property type="project" value="UniProtKB-UniRule"/>
</dbReference>
<dbReference type="eggNOG" id="COG0164">
    <property type="taxonomic scope" value="Bacteria"/>
</dbReference>
<protein>
    <recommendedName>
        <fullName evidence="7 14">Ribonuclease HII</fullName>
        <shortName evidence="14">RNase HII</shortName>
        <ecNumber evidence="6 14">3.1.26.4</ecNumber>
    </recommendedName>
</protein>
<dbReference type="KEGG" id="dpd:Deipe_0218"/>
<evidence type="ECO:0000256" key="13">
    <source>
        <dbReference type="ARBA" id="ARBA00023211"/>
    </source>
</evidence>
<feature type="binding site" evidence="14 15">
    <location>
        <position position="32"/>
    </location>
    <ligand>
        <name>a divalent metal cation</name>
        <dbReference type="ChEBI" id="CHEBI:60240"/>
    </ligand>
</feature>
<dbReference type="NCBIfam" id="NF000595">
    <property type="entry name" value="PRK00015.1-3"/>
    <property type="match status" value="1"/>
</dbReference>
<evidence type="ECO:0000313" key="18">
    <source>
        <dbReference type="EMBL" id="AFZ65821.1"/>
    </source>
</evidence>
<feature type="binding site" evidence="14 15">
    <location>
        <position position="31"/>
    </location>
    <ligand>
        <name>a divalent metal cation</name>
        <dbReference type="ChEBI" id="CHEBI:60240"/>
    </ligand>
</feature>
<comment type="cofactor">
    <cofactor evidence="2">
        <name>Mg(2+)</name>
        <dbReference type="ChEBI" id="CHEBI:18420"/>
    </cofactor>
</comment>
<sequence length="213" mass="23151">MNTEAGKGQAPDFAYESAFWARGLLHVAGVDEAGRGAWAGPVVVAAVILPSEVRDWPFRDSKSVSGGRREVLAQEVRASALAWSVEFAPAAEVDRYNVLQATRRAAVRALQQLDLPAGALVTDYLHLDVDLPYVAPAKGDRVSLSVAAASLLAKTARDAYMRQLHERFPQYGFAAHKGYGARTHREALDRYGPCPEHRRTFAPVAQARLMPGS</sequence>
<comment type="cofactor">
    <cofactor evidence="14 15">
        <name>Mn(2+)</name>
        <dbReference type="ChEBI" id="CHEBI:29035"/>
    </cofactor>
    <cofactor evidence="14 15">
        <name>Mg(2+)</name>
        <dbReference type="ChEBI" id="CHEBI:18420"/>
    </cofactor>
    <text evidence="14 15">Manganese or magnesium. Binds 1 divalent metal ion per monomer in the absence of substrate. May bind a second metal ion after substrate binding.</text>
</comment>
<dbReference type="InterPro" id="IPR012337">
    <property type="entry name" value="RNaseH-like_sf"/>
</dbReference>
<evidence type="ECO:0000256" key="16">
    <source>
        <dbReference type="RuleBase" id="RU003515"/>
    </source>
</evidence>
<dbReference type="Gene3D" id="3.30.420.10">
    <property type="entry name" value="Ribonuclease H-like superfamily/Ribonuclease H"/>
    <property type="match status" value="1"/>
</dbReference>
<proteinExistence type="inferred from homology"/>
<gene>
    <name evidence="14" type="primary">rnhB</name>
    <name evidence="18" type="ordered locus">Deipe_0218</name>
</gene>
<dbReference type="EMBL" id="CP003382">
    <property type="protein sequence ID" value="AFZ65821.1"/>
    <property type="molecule type" value="Genomic_DNA"/>
</dbReference>
<dbReference type="GO" id="GO:0006298">
    <property type="term" value="P:mismatch repair"/>
    <property type="evidence" value="ECO:0007669"/>
    <property type="project" value="TreeGrafter"/>
</dbReference>
<evidence type="ECO:0000256" key="8">
    <source>
        <dbReference type="ARBA" id="ARBA00022490"/>
    </source>
</evidence>
<keyword evidence="8 14" id="KW-0963">Cytoplasm</keyword>
<dbReference type="STRING" id="937777.Deipe_0218"/>
<evidence type="ECO:0000313" key="19">
    <source>
        <dbReference type="Proteomes" id="UP000010467"/>
    </source>
</evidence>
<evidence type="ECO:0000256" key="10">
    <source>
        <dbReference type="ARBA" id="ARBA00022723"/>
    </source>
</evidence>
<evidence type="ECO:0000256" key="1">
    <source>
        <dbReference type="ARBA" id="ARBA00000077"/>
    </source>
</evidence>
<dbReference type="SUPFAM" id="SSF53098">
    <property type="entry name" value="Ribonuclease H-like"/>
    <property type="match status" value="1"/>
</dbReference>
<dbReference type="RefSeq" id="WP_015234132.1">
    <property type="nucleotide sequence ID" value="NC_019793.1"/>
</dbReference>
<dbReference type="InterPro" id="IPR001352">
    <property type="entry name" value="RNase_HII/HIII"/>
</dbReference>
<evidence type="ECO:0000256" key="5">
    <source>
        <dbReference type="ARBA" id="ARBA00007383"/>
    </source>
</evidence>
<comment type="function">
    <text evidence="3 14 16">Endonuclease that specifically degrades the RNA of RNA-DNA hybrids.</text>
</comment>
<keyword evidence="11 14" id="KW-0255">Endonuclease</keyword>
<dbReference type="Proteomes" id="UP000010467">
    <property type="component" value="Chromosome"/>
</dbReference>
<dbReference type="PROSITE" id="PS51975">
    <property type="entry name" value="RNASE_H_2"/>
    <property type="match status" value="1"/>
</dbReference>
<evidence type="ECO:0000256" key="6">
    <source>
        <dbReference type="ARBA" id="ARBA00012180"/>
    </source>
</evidence>
<evidence type="ECO:0000256" key="9">
    <source>
        <dbReference type="ARBA" id="ARBA00022722"/>
    </source>
</evidence>
<dbReference type="InterPro" id="IPR036397">
    <property type="entry name" value="RNaseH_sf"/>
</dbReference>
<reference evidence="19" key="1">
    <citation type="submission" date="2012-03" db="EMBL/GenBank/DDBJ databases">
        <title>Complete sequence of chromosome of Deinococcus peraridilitoris DSM 19664.</title>
        <authorList>
            <person name="Lucas S."/>
            <person name="Copeland A."/>
            <person name="Lapidus A."/>
            <person name="Glavina del Rio T."/>
            <person name="Dalin E."/>
            <person name="Tice H."/>
            <person name="Bruce D."/>
            <person name="Goodwin L."/>
            <person name="Pitluck S."/>
            <person name="Peters L."/>
            <person name="Mikhailova N."/>
            <person name="Lu M."/>
            <person name="Kyrpides N."/>
            <person name="Mavromatis K."/>
            <person name="Ivanova N."/>
            <person name="Brettin T."/>
            <person name="Detter J.C."/>
            <person name="Han C."/>
            <person name="Larimer F."/>
            <person name="Land M."/>
            <person name="Hauser L."/>
            <person name="Markowitz V."/>
            <person name="Cheng J.-F."/>
            <person name="Hugenholtz P."/>
            <person name="Woyke T."/>
            <person name="Wu D."/>
            <person name="Pukall R."/>
            <person name="Steenblock K."/>
            <person name="Brambilla E."/>
            <person name="Klenk H.-P."/>
            <person name="Eisen J.A."/>
        </authorList>
    </citation>
    <scope>NUCLEOTIDE SEQUENCE [LARGE SCALE GENOMIC DNA]</scope>
    <source>
        <strain evidence="19">DSM 19664 / LMG 22246 / CIP 109416 / KR-200</strain>
    </source>
</reference>
<dbReference type="CDD" id="cd07182">
    <property type="entry name" value="RNase_HII_bacteria_HII_like"/>
    <property type="match status" value="1"/>
</dbReference>
<evidence type="ECO:0000256" key="14">
    <source>
        <dbReference type="HAMAP-Rule" id="MF_00052"/>
    </source>
</evidence>
<accession>K9ZW75</accession>
<dbReference type="GO" id="GO:0032299">
    <property type="term" value="C:ribonuclease H2 complex"/>
    <property type="evidence" value="ECO:0007669"/>
    <property type="project" value="TreeGrafter"/>
</dbReference>
<dbReference type="OrthoDB" id="9803420at2"/>